<dbReference type="GO" id="GO:0032259">
    <property type="term" value="P:methylation"/>
    <property type="evidence" value="ECO:0007669"/>
    <property type="project" value="UniProtKB-KW"/>
</dbReference>
<protein>
    <submittedName>
        <fullName evidence="1">RNA methyltransferase</fullName>
    </submittedName>
</protein>
<dbReference type="Proteomes" id="UP000246800">
    <property type="component" value="Unassembled WGS sequence"/>
</dbReference>
<dbReference type="EMBL" id="QEIT01000999">
    <property type="protein sequence ID" value="PWZ64539.1"/>
    <property type="molecule type" value="Genomic_DNA"/>
</dbReference>
<keyword evidence="1" id="KW-0489">Methyltransferase</keyword>
<comment type="caution">
    <text evidence="1">The sequence shown here is derived from an EMBL/GenBank/DDBJ whole genome shotgun (WGS) entry which is preliminary data.</text>
</comment>
<dbReference type="Gene3D" id="3.40.50.150">
    <property type="entry name" value="Vaccinia Virus protein VP39"/>
    <property type="match status" value="1"/>
</dbReference>
<accession>A0A317YME9</accession>
<feature type="non-terminal residue" evidence="1">
    <location>
        <position position="1"/>
    </location>
</feature>
<reference evidence="1 2" key="1">
    <citation type="journal article" date="2018" name="Vet. Microbiol.">
        <title>Clonal diversity and geographic distribution of methicillin-resistant Staphylococcus pseudintermedius from Australian animals: Discovery of novel sequence types.</title>
        <authorList>
            <person name="Worthing K.A."/>
            <person name="Abraham S."/>
            <person name="Coombs G.W."/>
            <person name="Pang S."/>
            <person name="Saputra S."/>
            <person name="Jordan D."/>
            <person name="Trott D.J."/>
            <person name="Norris J.M."/>
        </authorList>
    </citation>
    <scope>NUCLEOTIDE SEQUENCE [LARGE SCALE GENOMIC DNA]</scope>
    <source>
        <strain evidence="1 2">ST525 1</strain>
    </source>
</reference>
<dbReference type="AlphaFoldDB" id="A0A317YME9"/>
<dbReference type="GO" id="GO:0008168">
    <property type="term" value="F:methyltransferase activity"/>
    <property type="evidence" value="ECO:0007669"/>
    <property type="project" value="UniProtKB-KW"/>
</dbReference>
<dbReference type="InterPro" id="IPR029063">
    <property type="entry name" value="SAM-dependent_MTases_sf"/>
</dbReference>
<evidence type="ECO:0000313" key="2">
    <source>
        <dbReference type="Proteomes" id="UP000246800"/>
    </source>
</evidence>
<organism evidence="1 2">
    <name type="scientific">Staphylococcus pseudintermedius</name>
    <dbReference type="NCBI Taxonomy" id="283734"/>
    <lineage>
        <taxon>Bacteria</taxon>
        <taxon>Bacillati</taxon>
        <taxon>Bacillota</taxon>
        <taxon>Bacilli</taxon>
        <taxon>Bacillales</taxon>
        <taxon>Staphylococcaceae</taxon>
        <taxon>Staphylococcus</taxon>
        <taxon>Staphylococcus intermedius group</taxon>
    </lineage>
</organism>
<keyword evidence="1" id="KW-0808">Transferase</keyword>
<sequence length="67" mass="8283">VEEMYRYIGKLMKQHPFLSTYILTSNKEFEYLVDRKATKRRKLFNGYIVCTYYQYWGKKAERKTIEN</sequence>
<gene>
    <name evidence="1" type="ORF">DD902_17245</name>
</gene>
<evidence type="ECO:0000313" key="1">
    <source>
        <dbReference type="EMBL" id="PWZ64539.1"/>
    </source>
</evidence>
<name>A0A317YME9_STAPS</name>
<proteinExistence type="predicted"/>